<dbReference type="InterPro" id="IPR018973">
    <property type="entry name" value="MZB"/>
</dbReference>
<dbReference type="Pfam" id="PF09369">
    <property type="entry name" value="MZB"/>
    <property type="match status" value="1"/>
</dbReference>
<organism evidence="3 4">
    <name type="scientific">Leptolyngbya subtilissima DQ-A4</name>
    <dbReference type="NCBI Taxonomy" id="2933933"/>
    <lineage>
        <taxon>Bacteria</taxon>
        <taxon>Bacillati</taxon>
        <taxon>Cyanobacteriota</taxon>
        <taxon>Cyanophyceae</taxon>
        <taxon>Leptolyngbyales</taxon>
        <taxon>Leptolyngbyaceae</taxon>
        <taxon>Leptolyngbya group</taxon>
        <taxon>Leptolyngbya</taxon>
    </lineage>
</organism>
<evidence type="ECO:0000313" key="4">
    <source>
        <dbReference type="Proteomes" id="UP001482513"/>
    </source>
</evidence>
<name>A0ABV0K0A2_9CYAN</name>
<evidence type="ECO:0000313" key="3">
    <source>
        <dbReference type="EMBL" id="MEP0945931.1"/>
    </source>
</evidence>
<dbReference type="EMBL" id="JAMPKX010000001">
    <property type="protein sequence ID" value="MEP0945931.1"/>
    <property type="molecule type" value="Genomic_DNA"/>
</dbReference>
<dbReference type="InterPro" id="IPR047721">
    <property type="entry name" value="DrmB"/>
</dbReference>
<feature type="domain" description="MrfA-like Zn-binding" evidence="2">
    <location>
        <begin position="484"/>
        <end position="584"/>
    </location>
</feature>
<dbReference type="NCBIfam" id="NF038324">
    <property type="entry name" value="DrmB_fam"/>
    <property type="match status" value="1"/>
</dbReference>
<sequence length="623" mass="69643">MSNHYRVGELRPSQIMFSFGVGSIVDLPNLSAMVMGLDEWDTTQSNPLAEERLLAAVREELGPQVQRLVPPPTPPEDDLGPTSPFDKNARVGIPVSPFPGWGVCPACRLLAPFSKGMFEFKPDPYRADRNRYIHSNCQRSRSKYAPTVIPARFLVACRQGHLDDFPWLYYVHRGATDCPGALRLLEVGVSGSAADVVVRCDRCNQSRSLSDAFGTPGTQNMPQCRGRNPHLRNFDDDGCEEQMKSILLGASNSWFPMTLAVLSIPGTRDELGQLVEKHWAVLKEVADISELSLLRRIGQLKPFSTYTDNDLWPAIQKQAHPEDAEDEDTKNLKLPEWLVFSAADPALNTDDFRLKPVAPPVGYESYISKVVLVERLREVRALIGFTRIESPGELSEVGTRAEMPMVPLSRSVHPRWVPATEIRGEGVFLQFQEAAISAWAKRHPALQEYEKRSHQAHTQWRKVRNIENPEEHFPGLRYMLLHSFAHALMRQLAIECGYAAASLRERIYSSCPEDDIAMAGVLIYTAAPDSEGTLGGLVNLGRPEVLGRHMDQALEQMRLCASDPLCADHEPTTELHWAACHACLFSPETSCERGNKYLDRSLLVPTINSKTDSFAFFQGMISQ</sequence>
<protein>
    <submittedName>
        <fullName evidence="3">DUF1998 domain-containing protein</fullName>
    </submittedName>
</protein>
<feature type="region of interest" description="Disordered" evidence="1">
    <location>
        <begin position="66"/>
        <end position="86"/>
    </location>
</feature>
<evidence type="ECO:0000256" key="1">
    <source>
        <dbReference type="SAM" id="MobiDB-lite"/>
    </source>
</evidence>
<gene>
    <name evidence="3" type="ORF">NC992_03505</name>
</gene>
<evidence type="ECO:0000259" key="2">
    <source>
        <dbReference type="Pfam" id="PF09369"/>
    </source>
</evidence>
<proteinExistence type="predicted"/>
<comment type="caution">
    <text evidence="3">The sequence shown here is derived from an EMBL/GenBank/DDBJ whole genome shotgun (WGS) entry which is preliminary data.</text>
</comment>
<reference evidence="3 4" key="1">
    <citation type="submission" date="2022-04" db="EMBL/GenBank/DDBJ databases">
        <title>Positive selection, recombination, and allopatry shape intraspecific diversity of widespread and dominant cyanobacteria.</title>
        <authorList>
            <person name="Wei J."/>
            <person name="Shu W."/>
            <person name="Hu C."/>
        </authorList>
    </citation>
    <scope>NUCLEOTIDE SEQUENCE [LARGE SCALE GENOMIC DNA]</scope>
    <source>
        <strain evidence="3 4">DQ-A4</strain>
    </source>
</reference>
<accession>A0ABV0K0A2</accession>
<dbReference type="RefSeq" id="WP_190699467.1">
    <property type="nucleotide sequence ID" value="NZ_JAMPKX010000001.1"/>
</dbReference>
<keyword evidence="4" id="KW-1185">Reference proteome</keyword>
<dbReference type="Proteomes" id="UP001482513">
    <property type="component" value="Unassembled WGS sequence"/>
</dbReference>